<dbReference type="EMBL" id="JAAIUW010000008">
    <property type="protein sequence ID" value="KAF7821789.1"/>
    <property type="molecule type" value="Genomic_DNA"/>
</dbReference>
<feature type="domain" description="RNase H type-1" evidence="1">
    <location>
        <begin position="10"/>
        <end position="37"/>
    </location>
</feature>
<dbReference type="Proteomes" id="UP000634136">
    <property type="component" value="Unassembled WGS sequence"/>
</dbReference>
<evidence type="ECO:0000259" key="1">
    <source>
        <dbReference type="Pfam" id="PF13456"/>
    </source>
</evidence>
<accession>A0A834TQI2</accession>
<dbReference type="GO" id="GO:0003676">
    <property type="term" value="F:nucleic acid binding"/>
    <property type="evidence" value="ECO:0007669"/>
    <property type="project" value="InterPro"/>
</dbReference>
<comment type="caution">
    <text evidence="2">The sequence shown here is derived from an EMBL/GenBank/DDBJ whole genome shotgun (WGS) entry which is preliminary data.</text>
</comment>
<dbReference type="OrthoDB" id="1436226at2759"/>
<name>A0A834TQI2_9FABA</name>
<dbReference type="GO" id="GO:0004523">
    <property type="term" value="F:RNA-DNA hybrid ribonuclease activity"/>
    <property type="evidence" value="ECO:0007669"/>
    <property type="project" value="InterPro"/>
</dbReference>
<dbReference type="InterPro" id="IPR002156">
    <property type="entry name" value="RNaseH_domain"/>
</dbReference>
<gene>
    <name evidence="2" type="ORF">G2W53_027244</name>
</gene>
<proteinExistence type="predicted"/>
<sequence>MTIEEIVHKSFLTSFKQWKLQHLYREANSCADALANRGGQSKANLTIFSSPPNFIQYLLLSDVLEIGEQRSIRIRSNM</sequence>
<protein>
    <submittedName>
        <fullName evidence="2">Ethylene responsive transcription factor 1b</fullName>
    </submittedName>
</protein>
<evidence type="ECO:0000313" key="3">
    <source>
        <dbReference type="Proteomes" id="UP000634136"/>
    </source>
</evidence>
<keyword evidence="3" id="KW-1185">Reference proteome</keyword>
<organism evidence="2 3">
    <name type="scientific">Senna tora</name>
    <dbReference type="NCBI Taxonomy" id="362788"/>
    <lineage>
        <taxon>Eukaryota</taxon>
        <taxon>Viridiplantae</taxon>
        <taxon>Streptophyta</taxon>
        <taxon>Embryophyta</taxon>
        <taxon>Tracheophyta</taxon>
        <taxon>Spermatophyta</taxon>
        <taxon>Magnoliopsida</taxon>
        <taxon>eudicotyledons</taxon>
        <taxon>Gunneridae</taxon>
        <taxon>Pentapetalae</taxon>
        <taxon>rosids</taxon>
        <taxon>fabids</taxon>
        <taxon>Fabales</taxon>
        <taxon>Fabaceae</taxon>
        <taxon>Caesalpinioideae</taxon>
        <taxon>Cassia clade</taxon>
        <taxon>Senna</taxon>
    </lineage>
</organism>
<reference evidence="2" key="1">
    <citation type="submission" date="2020-09" db="EMBL/GenBank/DDBJ databases">
        <title>Genome-Enabled Discovery of Anthraquinone Biosynthesis in Senna tora.</title>
        <authorList>
            <person name="Kang S.-H."/>
            <person name="Pandey R.P."/>
            <person name="Lee C.-M."/>
            <person name="Sim J.-S."/>
            <person name="Jeong J.-T."/>
            <person name="Choi B.-S."/>
            <person name="Jung M."/>
            <person name="Ginzburg D."/>
            <person name="Zhao K."/>
            <person name="Won S.Y."/>
            <person name="Oh T.-J."/>
            <person name="Yu Y."/>
            <person name="Kim N.-H."/>
            <person name="Lee O.R."/>
            <person name="Lee T.-H."/>
            <person name="Bashyal P."/>
            <person name="Kim T.-S."/>
            <person name="Lee W.-H."/>
            <person name="Kawkins C."/>
            <person name="Kim C.-K."/>
            <person name="Kim J.S."/>
            <person name="Ahn B.O."/>
            <person name="Rhee S.Y."/>
            <person name="Sohng J.K."/>
        </authorList>
    </citation>
    <scope>NUCLEOTIDE SEQUENCE</scope>
    <source>
        <tissue evidence="2">Leaf</tissue>
    </source>
</reference>
<dbReference type="Pfam" id="PF13456">
    <property type="entry name" value="RVT_3"/>
    <property type="match status" value="1"/>
</dbReference>
<dbReference type="AlphaFoldDB" id="A0A834TQI2"/>
<evidence type="ECO:0000313" key="2">
    <source>
        <dbReference type="EMBL" id="KAF7821789.1"/>
    </source>
</evidence>